<dbReference type="EMBL" id="PXYL01000032">
    <property type="protein sequence ID" value="PSJ52720.1"/>
    <property type="molecule type" value="Genomic_DNA"/>
</dbReference>
<keyword evidence="7 8" id="KW-0472">Membrane</keyword>
<feature type="transmembrane region" description="Helical" evidence="8">
    <location>
        <begin position="97"/>
        <end position="116"/>
    </location>
</feature>
<evidence type="ECO:0000256" key="6">
    <source>
        <dbReference type="ARBA" id="ARBA00022989"/>
    </source>
</evidence>
<comment type="subcellular location">
    <subcellularLocation>
        <location evidence="1">Cell inner membrane</location>
        <topology evidence="1">Multi-pass membrane protein</topology>
    </subcellularLocation>
    <subcellularLocation>
        <location evidence="8">Cell membrane</location>
        <topology evidence="8">Multi-pass membrane protein</topology>
    </subcellularLocation>
</comment>
<dbReference type="PANTHER" id="PTHR33508:SF2">
    <property type="entry name" value="UPF0056 INNER MEMBRANE PROTEIN MARC"/>
    <property type="match status" value="1"/>
</dbReference>
<evidence type="ECO:0000256" key="3">
    <source>
        <dbReference type="ARBA" id="ARBA00022475"/>
    </source>
</evidence>
<accession>A0A2P7RRB1</accession>
<keyword evidence="3" id="KW-1003">Cell membrane</keyword>
<feature type="transmembrane region" description="Helical" evidence="8">
    <location>
        <begin position="137"/>
        <end position="162"/>
    </location>
</feature>
<keyword evidence="5 8" id="KW-0812">Transmembrane</keyword>
<dbReference type="Pfam" id="PF01914">
    <property type="entry name" value="MarC"/>
    <property type="match status" value="1"/>
</dbReference>
<organism evidence="9 10">
    <name type="scientific">Pseudaminobacter soli</name>
    <name type="common">ex Li et al. 2025</name>
    <dbReference type="NCBI Taxonomy" id="1295366"/>
    <lineage>
        <taxon>Bacteria</taxon>
        <taxon>Pseudomonadati</taxon>
        <taxon>Pseudomonadota</taxon>
        <taxon>Alphaproteobacteria</taxon>
        <taxon>Hyphomicrobiales</taxon>
        <taxon>Phyllobacteriaceae</taxon>
        <taxon>Pseudaminobacter</taxon>
    </lineage>
</organism>
<evidence type="ECO:0000256" key="5">
    <source>
        <dbReference type="ARBA" id="ARBA00022692"/>
    </source>
</evidence>
<proteinExistence type="inferred from homology"/>
<dbReference type="OrthoDB" id="21094at2"/>
<comment type="similarity">
    <text evidence="2 8">Belongs to the UPF0056 (MarC) family.</text>
</comment>
<keyword evidence="6 8" id="KW-1133">Transmembrane helix</keyword>
<dbReference type="GO" id="GO:0005886">
    <property type="term" value="C:plasma membrane"/>
    <property type="evidence" value="ECO:0007669"/>
    <property type="project" value="UniProtKB-SubCell"/>
</dbReference>
<sequence>MVAGIASFDIRHKCPMSRSTQRCGRPMEDHLQAIVTLVSLVNPMVCAMMFAGLTAGRTGAQRVSDATRAILTIAVVLIIAALAGARILDIFGIPLDVFSVAGGIVLSFIGFTMLSGSRSDNAPDPATQSPDPSAAGATLAPMILFAASPGTITGVITIAAATRSRTGIPLPALTGICVVLIITWVLLMLVARRSKKPKRPGLAHDMATRYMGLIVIAMGIKFALTGYKAFMAG</sequence>
<evidence type="ECO:0000313" key="10">
    <source>
        <dbReference type="Proteomes" id="UP000240653"/>
    </source>
</evidence>
<name>A0A2P7RRB1_9HYPH</name>
<reference evidence="9 10" key="1">
    <citation type="submission" date="2018-03" db="EMBL/GenBank/DDBJ databases">
        <title>The draft genome of Mesorhizobium soli JCM 19897.</title>
        <authorList>
            <person name="Li L."/>
            <person name="Liu L."/>
            <person name="Liang L."/>
            <person name="Wang T."/>
            <person name="Zhang X."/>
        </authorList>
    </citation>
    <scope>NUCLEOTIDE SEQUENCE [LARGE SCALE GENOMIC DNA]</scope>
    <source>
        <strain evidence="9 10">JCM 19897</strain>
    </source>
</reference>
<feature type="transmembrane region" description="Helical" evidence="8">
    <location>
        <begin position="210"/>
        <end position="230"/>
    </location>
</feature>
<evidence type="ECO:0000256" key="1">
    <source>
        <dbReference type="ARBA" id="ARBA00004429"/>
    </source>
</evidence>
<keyword evidence="10" id="KW-1185">Reference proteome</keyword>
<evidence type="ECO:0000256" key="4">
    <source>
        <dbReference type="ARBA" id="ARBA00022519"/>
    </source>
</evidence>
<dbReference type="InterPro" id="IPR002771">
    <property type="entry name" value="Multi_antbiot-R_MarC"/>
</dbReference>
<evidence type="ECO:0000256" key="8">
    <source>
        <dbReference type="RuleBase" id="RU362048"/>
    </source>
</evidence>
<dbReference type="Proteomes" id="UP000240653">
    <property type="component" value="Unassembled WGS sequence"/>
</dbReference>
<evidence type="ECO:0000313" key="9">
    <source>
        <dbReference type="EMBL" id="PSJ52720.1"/>
    </source>
</evidence>
<evidence type="ECO:0000256" key="2">
    <source>
        <dbReference type="ARBA" id="ARBA00009784"/>
    </source>
</evidence>
<dbReference type="AlphaFoldDB" id="A0A2P7RRB1"/>
<feature type="transmembrane region" description="Helical" evidence="8">
    <location>
        <begin position="66"/>
        <end position="85"/>
    </location>
</feature>
<feature type="transmembrane region" description="Helical" evidence="8">
    <location>
        <begin position="168"/>
        <end position="190"/>
    </location>
</feature>
<evidence type="ECO:0000256" key="7">
    <source>
        <dbReference type="ARBA" id="ARBA00023136"/>
    </source>
</evidence>
<keyword evidence="4" id="KW-0997">Cell inner membrane</keyword>
<dbReference type="PANTHER" id="PTHR33508">
    <property type="entry name" value="UPF0056 MEMBRANE PROTEIN YHCE"/>
    <property type="match status" value="1"/>
</dbReference>
<feature type="transmembrane region" description="Helical" evidence="8">
    <location>
        <begin position="34"/>
        <end position="54"/>
    </location>
</feature>
<gene>
    <name evidence="9" type="ORF">C7I85_28645</name>
</gene>
<comment type="caution">
    <text evidence="9">The sequence shown here is derived from an EMBL/GenBank/DDBJ whole genome shotgun (WGS) entry which is preliminary data.</text>
</comment>
<protein>
    <recommendedName>
        <fullName evidence="8">UPF0056 membrane protein</fullName>
    </recommendedName>
</protein>